<evidence type="ECO:0000256" key="4">
    <source>
        <dbReference type="ARBA" id="ARBA00022438"/>
    </source>
</evidence>
<dbReference type="HAMAP" id="MF_03175">
    <property type="entry name" value="MetAP_2_euk"/>
    <property type="match status" value="1"/>
</dbReference>
<comment type="catalytic activity">
    <reaction evidence="1 8 9">
        <text>Release of N-terminal amino acids, preferentially methionine, from peptides and arylamides.</text>
        <dbReference type="EC" id="3.4.11.18"/>
    </reaction>
</comment>
<feature type="binding site" evidence="8">
    <location>
        <position position="513"/>
    </location>
    <ligand>
        <name>a divalent metal cation</name>
        <dbReference type="ChEBI" id="CHEBI:60240"/>
        <label>1</label>
    </ligand>
</feature>
<evidence type="ECO:0000313" key="13">
    <source>
        <dbReference type="Proteomes" id="UP001165121"/>
    </source>
</evidence>
<dbReference type="OrthoDB" id="7848262at2759"/>
<evidence type="ECO:0000256" key="3">
    <source>
        <dbReference type="ARBA" id="ARBA00001954"/>
    </source>
</evidence>
<comment type="caution">
    <text evidence="12">The sequence shown here is derived from an EMBL/GenBank/DDBJ whole genome shotgun (WGS) entry which is preliminary data.</text>
</comment>
<dbReference type="EC" id="3.4.11.18" evidence="8"/>
<dbReference type="GO" id="GO:0006508">
    <property type="term" value="P:proteolysis"/>
    <property type="evidence" value="ECO:0007669"/>
    <property type="project" value="UniProtKB-KW"/>
</dbReference>
<dbReference type="CDD" id="cd01088">
    <property type="entry name" value="MetAP2"/>
    <property type="match status" value="1"/>
</dbReference>
<evidence type="ECO:0000256" key="9">
    <source>
        <dbReference type="RuleBase" id="RU003653"/>
    </source>
</evidence>
<feature type="binding site" evidence="8">
    <location>
        <position position="293"/>
    </location>
    <ligand>
        <name>a divalent metal cation</name>
        <dbReference type="ChEBI" id="CHEBI:60240"/>
        <label>1</label>
    </ligand>
</feature>
<keyword evidence="4 8" id="KW-0031">Aminopeptidase</keyword>
<dbReference type="Pfam" id="PF00557">
    <property type="entry name" value="Peptidase_M24"/>
    <property type="match status" value="1"/>
</dbReference>
<comment type="subcellular location">
    <subcellularLocation>
        <location evidence="8">Cytoplasm</location>
    </subcellularLocation>
</comment>
<evidence type="ECO:0000256" key="8">
    <source>
        <dbReference type="HAMAP-Rule" id="MF_03175"/>
    </source>
</evidence>
<dbReference type="Gene3D" id="3.90.230.10">
    <property type="entry name" value="Creatinase/methionine aminopeptidase superfamily"/>
    <property type="match status" value="1"/>
</dbReference>
<dbReference type="InterPro" id="IPR036388">
    <property type="entry name" value="WH-like_DNA-bd_sf"/>
</dbReference>
<comment type="cofactor">
    <cofactor evidence="3">
        <name>Fe(2+)</name>
        <dbReference type="ChEBI" id="CHEBI:29033"/>
    </cofactor>
</comment>
<feature type="binding site" evidence="8">
    <location>
        <position position="381"/>
    </location>
    <ligand>
        <name>substrate</name>
    </ligand>
</feature>
<organism evidence="12 13">
    <name type="scientific">Phytophthora fragariaefolia</name>
    <dbReference type="NCBI Taxonomy" id="1490495"/>
    <lineage>
        <taxon>Eukaryota</taxon>
        <taxon>Sar</taxon>
        <taxon>Stramenopiles</taxon>
        <taxon>Oomycota</taxon>
        <taxon>Peronosporomycetes</taxon>
        <taxon>Peronosporales</taxon>
        <taxon>Peronosporaceae</taxon>
        <taxon>Phytophthora</taxon>
    </lineage>
</organism>
<dbReference type="Gene3D" id="1.10.10.10">
    <property type="entry name" value="Winged helix-like DNA-binding domain superfamily/Winged helix DNA-binding domain"/>
    <property type="match status" value="1"/>
</dbReference>
<dbReference type="GO" id="GO:0005737">
    <property type="term" value="C:cytoplasm"/>
    <property type="evidence" value="ECO:0007669"/>
    <property type="project" value="UniProtKB-SubCell"/>
</dbReference>
<dbReference type="InterPro" id="IPR050247">
    <property type="entry name" value="Met_Aminopeptidase_Type2"/>
</dbReference>
<gene>
    <name evidence="12" type="ORF">Pfra01_000827700</name>
</gene>
<dbReference type="InterPro" id="IPR036390">
    <property type="entry name" value="WH_DNA-bd_sf"/>
</dbReference>
<dbReference type="InterPro" id="IPR002468">
    <property type="entry name" value="Pept_M24A_MAP2"/>
</dbReference>
<evidence type="ECO:0000256" key="1">
    <source>
        <dbReference type="ARBA" id="ARBA00000294"/>
    </source>
</evidence>
<feature type="compositionally biased region" description="Low complexity" evidence="10">
    <location>
        <begin position="130"/>
        <end position="139"/>
    </location>
</feature>
<feature type="binding site" evidence="8">
    <location>
        <position position="513"/>
    </location>
    <ligand>
        <name>a divalent metal cation</name>
        <dbReference type="ChEBI" id="CHEBI:60240"/>
        <label>2</label>
        <note>catalytic</note>
    </ligand>
</feature>
<dbReference type="InterPro" id="IPR001714">
    <property type="entry name" value="Pept_M24_MAP"/>
</dbReference>
<accession>A0A9W6X7X5</accession>
<comment type="function">
    <text evidence="8 9">Cotranslationally removes the N-terminal methionine from nascent proteins. The N-terminal methionine is often cleaved when the second residue in the primary sequence is small and uncharged (Met-Ala-, Cys, Gly, Pro, Ser, Thr, or Val).</text>
</comment>
<evidence type="ECO:0000259" key="11">
    <source>
        <dbReference type="Pfam" id="PF00557"/>
    </source>
</evidence>
<feature type="compositionally biased region" description="Basic residues" evidence="10">
    <location>
        <begin position="115"/>
        <end position="129"/>
    </location>
</feature>
<keyword evidence="13" id="KW-1185">Reference proteome</keyword>
<dbReference type="PANTHER" id="PTHR45777">
    <property type="entry name" value="METHIONINE AMINOPEPTIDASE 2"/>
    <property type="match status" value="1"/>
</dbReference>
<feature type="binding site" evidence="8">
    <location>
        <position position="406"/>
    </location>
    <ligand>
        <name>a divalent metal cation</name>
        <dbReference type="ChEBI" id="CHEBI:60240"/>
        <label>2</label>
        <note>catalytic</note>
    </ligand>
</feature>
<dbReference type="EMBL" id="BSXT01000738">
    <property type="protein sequence ID" value="GMF33406.1"/>
    <property type="molecule type" value="Genomic_DNA"/>
</dbReference>
<dbReference type="PRINTS" id="PR00599">
    <property type="entry name" value="MAPEPTIDASE"/>
</dbReference>
<feature type="binding site" evidence="8">
    <location>
        <position position="373"/>
    </location>
    <ligand>
        <name>a divalent metal cation</name>
        <dbReference type="ChEBI" id="CHEBI:60240"/>
        <label>2</label>
        <note>catalytic</note>
    </ligand>
</feature>
<comment type="cofactor">
    <cofactor evidence="2">
        <name>Mn(2+)</name>
        <dbReference type="ChEBI" id="CHEBI:29035"/>
    </cofactor>
</comment>
<dbReference type="GO" id="GO:0004239">
    <property type="term" value="F:initiator methionyl aminopeptidase activity"/>
    <property type="evidence" value="ECO:0007669"/>
    <property type="project" value="UniProtKB-UniRule"/>
</dbReference>
<proteinExistence type="inferred from homology"/>
<evidence type="ECO:0000256" key="2">
    <source>
        <dbReference type="ARBA" id="ARBA00001936"/>
    </source>
</evidence>
<protein>
    <recommendedName>
        <fullName evidence="8">Methionine aminopeptidase 2</fullName>
        <shortName evidence="8">MAP 2</shortName>
        <shortName evidence="8">MetAP 2</shortName>
        <ecNumber evidence="8">3.4.11.18</ecNumber>
    </recommendedName>
    <alternativeName>
        <fullName evidence="8">Peptidase M</fullName>
    </alternativeName>
</protein>
<dbReference type="PROSITE" id="PS01202">
    <property type="entry name" value="MAP_2"/>
    <property type="match status" value="1"/>
</dbReference>
<feature type="domain" description="Peptidase M24" evidence="11">
    <location>
        <begin position="210"/>
        <end position="414"/>
    </location>
</feature>
<feature type="region of interest" description="Disordered" evidence="10">
    <location>
        <begin position="103"/>
        <end position="144"/>
    </location>
</feature>
<dbReference type="Proteomes" id="UP001165121">
    <property type="component" value="Unassembled WGS sequence"/>
</dbReference>
<comment type="similarity">
    <text evidence="8">Belongs to the peptidase M24A family. Methionine aminopeptidase eukaryotic type 2 subfamily.</text>
</comment>
<keyword evidence="7 8" id="KW-0378">Hydrolase</keyword>
<dbReference type="NCBIfam" id="TIGR00501">
    <property type="entry name" value="met_pdase_II"/>
    <property type="match status" value="1"/>
</dbReference>
<dbReference type="SUPFAM" id="SSF55920">
    <property type="entry name" value="Creatinase/aminopeptidase"/>
    <property type="match status" value="1"/>
</dbReference>
<dbReference type="SUPFAM" id="SSF46785">
    <property type="entry name" value="Winged helix' DNA-binding domain"/>
    <property type="match status" value="1"/>
</dbReference>
<dbReference type="GO" id="GO:0046872">
    <property type="term" value="F:metal ion binding"/>
    <property type="evidence" value="ECO:0007669"/>
    <property type="project" value="UniProtKB-UniRule"/>
</dbReference>
<dbReference type="GO" id="GO:0070006">
    <property type="term" value="F:metalloaminopeptidase activity"/>
    <property type="evidence" value="ECO:0007669"/>
    <property type="project" value="UniProtKB-UniRule"/>
</dbReference>
<reference evidence="12" key="1">
    <citation type="submission" date="2023-04" db="EMBL/GenBank/DDBJ databases">
        <title>Phytophthora fragariaefolia NBRC 109709.</title>
        <authorList>
            <person name="Ichikawa N."/>
            <person name="Sato H."/>
            <person name="Tonouchi N."/>
        </authorList>
    </citation>
    <scope>NUCLEOTIDE SEQUENCE</scope>
    <source>
        <strain evidence="12">NBRC 109709</strain>
    </source>
</reference>
<comment type="cofactor">
    <cofactor evidence="8">
        <name>Co(2+)</name>
        <dbReference type="ChEBI" id="CHEBI:48828"/>
    </cofactor>
    <cofactor evidence="8">
        <name>Zn(2+)</name>
        <dbReference type="ChEBI" id="CHEBI:29105"/>
    </cofactor>
    <cofactor evidence="8">
        <name>Mn(2+)</name>
        <dbReference type="ChEBI" id="CHEBI:29035"/>
    </cofactor>
    <cofactor evidence="8">
        <name>Fe(2+)</name>
        <dbReference type="ChEBI" id="CHEBI:29033"/>
    </cofactor>
    <text evidence="8">Binds 2 divalent metal cations per subunit. Has a high-affinity and a low affinity metal-binding site. The true nature of the physiological cofactor is under debate. The enzyme is active with cobalt, zinc, manganese or divalent iron ions. Most likely, methionine aminopeptidases function as mononuclear Fe(2+)-metalloproteases under physiological conditions, and the catalytically relevant metal-binding site has been assigned to the histidine-containing high-affinity site.</text>
</comment>
<feature type="binding site" evidence="8">
    <location>
        <position position="304"/>
    </location>
    <ligand>
        <name>a divalent metal cation</name>
        <dbReference type="ChEBI" id="CHEBI:60240"/>
        <label>2</label>
        <note>catalytic</note>
    </ligand>
</feature>
<sequence>MKYYHLQYCEALGYVQHSLQNLHSKHILEVASSGRRIALVYIEADCETSDRSQGIHPSPLSKSPSKAQESTDLFAMAKLEEQEAAAAPEVEEDVNMADAEHSGEVAASGGDASGKSKKKKKKNKKKKSKAAGASSAGSKPAPFRGVSGFTDSYVAVGQTEPPTIPIEKLFPDGHYPVGEIQEHPGDFNTFRTTSEEKRALDRAQEDLYETVRHAAEVHRHVRKFAQSIMKPGIKLIDMCTQLENKNRELVVEAGFARGIGFPTGCSLNHVAAHYTPNSGDDTVLSYGDVMKVDFGTQINGRIIDSAWTVAFDPQFDPLLEAAKAATNAGIASAGIDARLGEIGGDIQEVMESFEVTIDGKTYPVKSIRNLNGHSIGPYQIHAGKSVPIVKTEDQTKMEEGEIFAIETFNTTGRGYVVEDGECSHYAKAFDAPHVPLRLPRAKKLLGHITRTFGTLPWCRRWIEREDGGSATINPKGAKQEKYLMALKNLVDTGIVTAYPPLVDVKGSYTAQYEHTIILRPTCKEVVSRGDDY</sequence>
<evidence type="ECO:0000256" key="7">
    <source>
        <dbReference type="ARBA" id="ARBA00022801"/>
    </source>
</evidence>
<evidence type="ECO:0000256" key="10">
    <source>
        <dbReference type="SAM" id="MobiDB-lite"/>
    </source>
</evidence>
<dbReference type="InterPro" id="IPR000994">
    <property type="entry name" value="Pept_M24"/>
</dbReference>
<keyword evidence="8" id="KW-0963">Cytoplasm</keyword>
<feature type="binding site" evidence="8">
    <location>
        <position position="273"/>
    </location>
    <ligand>
        <name>substrate</name>
    </ligand>
</feature>
<evidence type="ECO:0000256" key="6">
    <source>
        <dbReference type="ARBA" id="ARBA00022723"/>
    </source>
</evidence>
<keyword evidence="6 8" id="KW-0479">Metal-binding</keyword>
<dbReference type="InterPro" id="IPR036005">
    <property type="entry name" value="Creatinase/aminopeptidase-like"/>
</dbReference>
<dbReference type="PANTHER" id="PTHR45777:SF2">
    <property type="entry name" value="METHIONINE AMINOPEPTIDASE 2"/>
    <property type="match status" value="1"/>
</dbReference>
<feature type="region of interest" description="Disordered" evidence="10">
    <location>
        <begin position="48"/>
        <end position="68"/>
    </location>
</feature>
<dbReference type="InterPro" id="IPR018349">
    <property type="entry name" value="Pept_M24A_MAP2_BS"/>
</dbReference>
<evidence type="ECO:0000313" key="12">
    <source>
        <dbReference type="EMBL" id="GMF33406.1"/>
    </source>
</evidence>
<dbReference type="AlphaFoldDB" id="A0A9W6X7X5"/>
<name>A0A9W6X7X5_9STRA</name>
<keyword evidence="5 8" id="KW-0645">Protease</keyword>
<feature type="binding site" evidence="8">
    <location>
        <position position="304"/>
    </location>
    <ligand>
        <name>a divalent metal cation</name>
        <dbReference type="ChEBI" id="CHEBI:60240"/>
        <label>1</label>
    </ligand>
</feature>
<evidence type="ECO:0000256" key="5">
    <source>
        <dbReference type="ARBA" id="ARBA00022670"/>
    </source>
</evidence>